<evidence type="ECO:0000259" key="2">
    <source>
        <dbReference type="PROSITE" id="PS50174"/>
    </source>
</evidence>
<protein>
    <submittedName>
        <fullName evidence="3">G-patch domain</fullName>
    </submittedName>
</protein>
<feature type="region of interest" description="Disordered" evidence="1">
    <location>
        <begin position="1"/>
        <end position="52"/>
    </location>
</feature>
<keyword evidence="4" id="KW-1185">Reference proteome</keyword>
<dbReference type="AlphaFoldDB" id="A0AAN8W549"/>
<gene>
    <name evidence="3" type="ORF">RJ641_027278</name>
</gene>
<proteinExistence type="predicted"/>
<evidence type="ECO:0000313" key="4">
    <source>
        <dbReference type="Proteomes" id="UP001370490"/>
    </source>
</evidence>
<reference evidence="3 4" key="1">
    <citation type="submission" date="2023-12" db="EMBL/GenBank/DDBJ databases">
        <title>A high-quality genome assembly for Dillenia turbinata (Dilleniales).</title>
        <authorList>
            <person name="Chanderbali A."/>
        </authorList>
    </citation>
    <scope>NUCLEOTIDE SEQUENCE [LARGE SCALE GENOMIC DNA]</scope>
    <source>
        <strain evidence="3">LSX21</strain>
        <tissue evidence="3">Leaf</tissue>
    </source>
</reference>
<dbReference type="Pfam" id="PF01585">
    <property type="entry name" value="G-patch"/>
    <property type="match status" value="1"/>
</dbReference>
<feature type="compositionally biased region" description="Acidic residues" evidence="1">
    <location>
        <begin position="101"/>
        <end position="111"/>
    </location>
</feature>
<organism evidence="3 4">
    <name type="scientific">Dillenia turbinata</name>
    <dbReference type="NCBI Taxonomy" id="194707"/>
    <lineage>
        <taxon>Eukaryota</taxon>
        <taxon>Viridiplantae</taxon>
        <taxon>Streptophyta</taxon>
        <taxon>Embryophyta</taxon>
        <taxon>Tracheophyta</taxon>
        <taxon>Spermatophyta</taxon>
        <taxon>Magnoliopsida</taxon>
        <taxon>eudicotyledons</taxon>
        <taxon>Gunneridae</taxon>
        <taxon>Pentapetalae</taxon>
        <taxon>Dilleniales</taxon>
        <taxon>Dilleniaceae</taxon>
        <taxon>Dillenia</taxon>
    </lineage>
</organism>
<evidence type="ECO:0000313" key="3">
    <source>
        <dbReference type="EMBL" id="KAK6941901.1"/>
    </source>
</evidence>
<dbReference type="PANTHER" id="PTHR21032:SF0">
    <property type="entry name" value="G PATCH DOMAIN-CONTAINING PROTEIN 11"/>
    <property type="match status" value="1"/>
</dbReference>
<comment type="caution">
    <text evidence="3">The sequence shown here is derived from an EMBL/GenBank/DDBJ whole genome shotgun (WGS) entry which is preliminary data.</text>
</comment>
<dbReference type="PANTHER" id="PTHR21032">
    <property type="entry name" value="G PATCH DOMAIN-CONTAINING PROTEIN 11"/>
    <property type="match status" value="1"/>
</dbReference>
<dbReference type="InterPro" id="IPR000467">
    <property type="entry name" value="G_patch_dom"/>
</dbReference>
<dbReference type="InterPro" id="IPR039249">
    <property type="entry name" value="GPATCH11"/>
</dbReference>
<dbReference type="GO" id="GO:0003676">
    <property type="term" value="F:nucleic acid binding"/>
    <property type="evidence" value="ECO:0007669"/>
    <property type="project" value="InterPro"/>
</dbReference>
<evidence type="ECO:0000256" key="1">
    <source>
        <dbReference type="SAM" id="MobiDB-lite"/>
    </source>
</evidence>
<accession>A0AAN8W549</accession>
<dbReference type="PROSITE" id="PS50174">
    <property type="entry name" value="G_PATCH"/>
    <property type="match status" value="1"/>
</dbReference>
<sequence>MGYNPGSALGKEGPGRAKPVGLEIQGSCAGIGSDDAHKEKKRKVEIKSERKRKEETLMEDFARRQKSQWHSPRVVANFSKAKGALDQLEGKEFAKPMKNEDGEEDGQEEEETLKSDKLKWRHTLTKKAQEHISSTTDGLTNIEANHDEV</sequence>
<dbReference type="EMBL" id="JBAMMX010000004">
    <property type="protein sequence ID" value="KAK6941901.1"/>
    <property type="molecule type" value="Genomic_DNA"/>
</dbReference>
<dbReference type="Proteomes" id="UP001370490">
    <property type="component" value="Unassembled WGS sequence"/>
</dbReference>
<feature type="domain" description="G-patch" evidence="2">
    <location>
        <begin position="1"/>
        <end position="36"/>
    </location>
</feature>
<name>A0AAN8W549_9MAGN</name>
<feature type="region of interest" description="Disordered" evidence="1">
    <location>
        <begin position="86"/>
        <end position="149"/>
    </location>
</feature>
<dbReference type="GO" id="GO:0000776">
    <property type="term" value="C:kinetochore"/>
    <property type="evidence" value="ECO:0007669"/>
    <property type="project" value="TreeGrafter"/>
</dbReference>
<feature type="compositionally biased region" description="Basic and acidic residues" evidence="1">
    <location>
        <begin position="88"/>
        <end position="100"/>
    </location>
</feature>
<feature type="compositionally biased region" description="Polar residues" evidence="1">
    <location>
        <begin position="131"/>
        <end position="143"/>
    </location>
</feature>